<dbReference type="AlphaFoldDB" id="A0A3Q2QWK2"/>
<keyword evidence="2" id="KW-1185">Reference proteome</keyword>
<dbReference type="Ensembl" id="ENSFHET00000025886.1">
    <property type="protein sequence ID" value="ENSFHEP00000032473.1"/>
    <property type="gene ID" value="ENSFHEG00000018965.1"/>
</dbReference>
<reference evidence="1" key="2">
    <citation type="submission" date="2025-09" db="UniProtKB">
        <authorList>
            <consortium name="Ensembl"/>
        </authorList>
    </citation>
    <scope>IDENTIFICATION</scope>
</reference>
<dbReference type="STRING" id="8078.ENSFHEP00000032473"/>
<accession>A0A3Q2QWK2</accession>
<organism evidence="1 2">
    <name type="scientific">Fundulus heteroclitus</name>
    <name type="common">Killifish</name>
    <name type="synonym">Mummichog</name>
    <dbReference type="NCBI Taxonomy" id="8078"/>
    <lineage>
        <taxon>Eukaryota</taxon>
        <taxon>Metazoa</taxon>
        <taxon>Chordata</taxon>
        <taxon>Craniata</taxon>
        <taxon>Vertebrata</taxon>
        <taxon>Euteleostomi</taxon>
        <taxon>Actinopterygii</taxon>
        <taxon>Neopterygii</taxon>
        <taxon>Teleostei</taxon>
        <taxon>Neoteleostei</taxon>
        <taxon>Acanthomorphata</taxon>
        <taxon>Ovalentaria</taxon>
        <taxon>Atherinomorphae</taxon>
        <taxon>Cyprinodontiformes</taxon>
        <taxon>Fundulidae</taxon>
        <taxon>Fundulus</taxon>
    </lineage>
</organism>
<sequence>MIRLPPISETCDVYALLLSKVNICDFAFVGAPMTAVYKFLRCNPEGGKANCVTQQTPEMPWSPDLPSKLPASDILNLKFDHTLNKIPEMFFVFFVIALVLTC</sequence>
<proteinExistence type="predicted"/>
<evidence type="ECO:0000313" key="1">
    <source>
        <dbReference type="Ensembl" id="ENSFHEP00000032473.1"/>
    </source>
</evidence>
<evidence type="ECO:0000313" key="2">
    <source>
        <dbReference type="Proteomes" id="UP000265000"/>
    </source>
</evidence>
<dbReference type="GeneTree" id="ENSGT00940000176953"/>
<protein>
    <submittedName>
        <fullName evidence="1">Uncharacterized protein</fullName>
    </submittedName>
</protein>
<name>A0A3Q2QWK2_FUNHE</name>
<dbReference type="Proteomes" id="UP000265000">
    <property type="component" value="Unplaced"/>
</dbReference>
<reference evidence="1" key="1">
    <citation type="submission" date="2025-08" db="UniProtKB">
        <authorList>
            <consortium name="Ensembl"/>
        </authorList>
    </citation>
    <scope>IDENTIFICATION</scope>
</reference>